<dbReference type="AlphaFoldDB" id="A0A9D1AAJ1"/>
<gene>
    <name evidence="1" type="ORF">IAA70_06820</name>
</gene>
<dbReference type="Pfam" id="PF06277">
    <property type="entry name" value="EutA"/>
    <property type="match status" value="2"/>
</dbReference>
<evidence type="ECO:0000313" key="2">
    <source>
        <dbReference type="Proteomes" id="UP000824258"/>
    </source>
</evidence>
<dbReference type="PANTHER" id="PTHR32432:SF13">
    <property type="entry name" value="ETHANOLAMINE AMMONIA-LYASE REACTIVASE EUTA"/>
    <property type="match status" value="1"/>
</dbReference>
<evidence type="ECO:0000313" key="1">
    <source>
        <dbReference type="EMBL" id="HIR10098.1"/>
    </source>
</evidence>
<dbReference type="PIRSF" id="PIRSF012293">
    <property type="entry name" value="EutA"/>
    <property type="match status" value="1"/>
</dbReference>
<comment type="caution">
    <text evidence="1">The sequence shown here is derived from an EMBL/GenBank/DDBJ whole genome shotgun (WGS) entry which is preliminary data.</text>
</comment>
<reference evidence="1" key="2">
    <citation type="journal article" date="2021" name="PeerJ">
        <title>Extensive microbial diversity within the chicken gut microbiome revealed by metagenomics and culture.</title>
        <authorList>
            <person name="Gilroy R."/>
            <person name="Ravi A."/>
            <person name="Getino M."/>
            <person name="Pursley I."/>
            <person name="Horton D.L."/>
            <person name="Alikhan N.F."/>
            <person name="Baker D."/>
            <person name="Gharbi K."/>
            <person name="Hall N."/>
            <person name="Watson M."/>
            <person name="Adriaenssens E.M."/>
            <person name="Foster-Nyarko E."/>
            <person name="Jarju S."/>
            <person name="Secka A."/>
            <person name="Antonio M."/>
            <person name="Oren A."/>
            <person name="Chaudhuri R.R."/>
            <person name="La Ragione R."/>
            <person name="Hildebrand F."/>
            <person name="Pallen M.J."/>
        </authorList>
    </citation>
    <scope>NUCLEOTIDE SEQUENCE</scope>
    <source>
        <strain evidence="1">ChiHjej9B8-7071</strain>
    </source>
</reference>
<reference evidence="1" key="1">
    <citation type="submission" date="2020-10" db="EMBL/GenBank/DDBJ databases">
        <authorList>
            <person name="Gilroy R."/>
        </authorList>
    </citation>
    <scope>NUCLEOTIDE SEQUENCE</scope>
    <source>
        <strain evidence="1">ChiHjej9B8-7071</strain>
    </source>
</reference>
<dbReference type="EMBL" id="DVGD01000222">
    <property type="protein sequence ID" value="HIR10098.1"/>
    <property type="molecule type" value="Genomic_DNA"/>
</dbReference>
<name>A0A9D1AAJ1_9FIRM</name>
<organism evidence="1 2">
    <name type="scientific">Candidatus Avoscillospira stercoripullorum</name>
    <dbReference type="NCBI Taxonomy" id="2840709"/>
    <lineage>
        <taxon>Bacteria</taxon>
        <taxon>Bacillati</taxon>
        <taxon>Bacillota</taxon>
        <taxon>Clostridia</taxon>
        <taxon>Eubacteriales</taxon>
        <taxon>Oscillospiraceae</taxon>
        <taxon>Oscillospiraceae incertae sedis</taxon>
        <taxon>Candidatus Avoscillospira</taxon>
    </lineage>
</organism>
<sequence length="444" mass="46385">MSETLQSVGIDLGTSTTQLIHSRLTLENTAPAFTVPRMEISKREILYRSPIHFTPLLNADTLDAAAIGDLIAGEYDRAGIRPEEIQTGAVIITGETARKENARAVLAAISHLAGTFVVATAGPALESVLAARGAGADVYAREHGKWVLHLDIGGGTTNLARIDPRGKIVETGCLNVGGRLVKLDPQGTVTYVSPVLKGFPAPRVGERATPETLSPLLDRLVAVLEEAVGLSPPTALLLGQITDKTVKTDPMPEVLSFSGGVAALLEQEEPWLAYGDLGVLLAAKIRASKLMALPHILGRETIRATVVGAGSHATELSGSTVFYRGVAFPLQDLLVAAWTEQALREPAAVALPGRVVTGYDSLIRLAEGLTRAASTLPPGAPLAVVLEQDVAKALGQALATLLPPERPILCLDSLSLPPESFLDVAAPVGGGTALPVVIKTLAFS</sequence>
<dbReference type="InterPro" id="IPR009377">
    <property type="entry name" value="EutA"/>
</dbReference>
<dbReference type="SUPFAM" id="SSF53067">
    <property type="entry name" value="Actin-like ATPase domain"/>
    <property type="match status" value="1"/>
</dbReference>
<proteinExistence type="predicted"/>
<dbReference type="InterPro" id="IPR050696">
    <property type="entry name" value="FtsA/MreB"/>
</dbReference>
<dbReference type="InterPro" id="IPR043129">
    <property type="entry name" value="ATPase_NBD"/>
</dbReference>
<accession>A0A9D1AAJ1</accession>
<dbReference type="Proteomes" id="UP000824258">
    <property type="component" value="Unassembled WGS sequence"/>
</dbReference>
<dbReference type="PANTHER" id="PTHR32432">
    <property type="entry name" value="CELL DIVISION PROTEIN FTSA-RELATED"/>
    <property type="match status" value="1"/>
</dbReference>
<protein>
    <submittedName>
        <fullName evidence="1">Ethanolamine ammonia-lyase reactivating factor EutA</fullName>
    </submittedName>
</protein>